<dbReference type="PANTHER" id="PTHR43278:SF4">
    <property type="entry name" value="NAD(P)H-DEPENDENT FMN-CONTAINING OXIDOREDUCTASE YWQN-RELATED"/>
    <property type="match status" value="1"/>
</dbReference>
<evidence type="ECO:0000259" key="3">
    <source>
        <dbReference type="Pfam" id="PF03358"/>
    </source>
</evidence>
<dbReference type="InterPro" id="IPR051796">
    <property type="entry name" value="ISF_SsuE-like"/>
</dbReference>
<keyword evidence="2" id="KW-0288">FMN</keyword>
<dbReference type="OrthoDB" id="9805976at2"/>
<dbReference type="Pfam" id="PF03358">
    <property type="entry name" value="FMN_red"/>
    <property type="match status" value="1"/>
</dbReference>
<dbReference type="PANTHER" id="PTHR43278">
    <property type="entry name" value="NAD(P)H-DEPENDENT FMN-CONTAINING OXIDOREDUCTASE YWQN-RELATED"/>
    <property type="match status" value="1"/>
</dbReference>
<dbReference type="Proteomes" id="UP000241639">
    <property type="component" value="Unassembled WGS sequence"/>
</dbReference>
<dbReference type="Gene3D" id="3.40.50.360">
    <property type="match status" value="1"/>
</dbReference>
<reference evidence="4 5" key="1">
    <citation type="submission" date="2018-04" db="EMBL/GenBank/DDBJ databases">
        <title>Genomic Encyclopedia of Archaeal and Bacterial Type Strains, Phase II (KMG-II): from individual species to whole genera.</title>
        <authorList>
            <person name="Goeker M."/>
        </authorList>
    </citation>
    <scope>NUCLEOTIDE SEQUENCE [LARGE SCALE GENOMIC DNA]</scope>
    <source>
        <strain evidence="4 5">DSM 45169</strain>
    </source>
</reference>
<keyword evidence="1" id="KW-0285">Flavoprotein</keyword>
<dbReference type="AlphaFoldDB" id="A0A2T4ZBP4"/>
<dbReference type="GO" id="GO:0016491">
    <property type="term" value="F:oxidoreductase activity"/>
    <property type="evidence" value="ECO:0007669"/>
    <property type="project" value="InterPro"/>
</dbReference>
<dbReference type="InterPro" id="IPR005025">
    <property type="entry name" value="FMN_Rdtase-like_dom"/>
</dbReference>
<feature type="domain" description="NADPH-dependent FMN reductase-like" evidence="3">
    <location>
        <begin position="6"/>
        <end position="132"/>
    </location>
</feature>
<dbReference type="EMBL" id="PZZP01000001">
    <property type="protein sequence ID" value="PTM59297.1"/>
    <property type="molecule type" value="Genomic_DNA"/>
</dbReference>
<proteinExistence type="predicted"/>
<keyword evidence="5" id="KW-1185">Reference proteome</keyword>
<dbReference type="SUPFAM" id="SSF52218">
    <property type="entry name" value="Flavoproteins"/>
    <property type="match status" value="1"/>
</dbReference>
<protein>
    <submittedName>
        <fullName evidence="4">Multimeric flavodoxin WrbA</fullName>
    </submittedName>
</protein>
<comment type="caution">
    <text evidence="4">The sequence shown here is derived from an EMBL/GenBank/DDBJ whole genome shotgun (WGS) entry which is preliminary data.</text>
</comment>
<evidence type="ECO:0000256" key="2">
    <source>
        <dbReference type="ARBA" id="ARBA00022643"/>
    </source>
</evidence>
<accession>A0A2T4ZBP4</accession>
<dbReference type="RefSeq" id="WP_107726180.1">
    <property type="nucleotide sequence ID" value="NZ_PZZP01000001.1"/>
</dbReference>
<name>A0A2T4ZBP4_9BACL</name>
<evidence type="ECO:0000313" key="5">
    <source>
        <dbReference type="Proteomes" id="UP000241639"/>
    </source>
</evidence>
<dbReference type="InterPro" id="IPR029039">
    <property type="entry name" value="Flavoprotein-like_sf"/>
</dbReference>
<gene>
    <name evidence="4" type="ORF">C8J48_1905</name>
</gene>
<sequence>MDASKKLLILIGSPRRDGNSATLATAVQHGAEEAGINVSMRLIDDYISGFLRDCRNCRLPDGECSISDRFHSLFLDDFLSADGVVFCTPVYWYGMSAQTKAFFDRTFCYYANSYPESQQVLKRMSNKRIGLVLSSEETYPGASLGIIHQLQEYSRYTYSQFVGVVRGFGNRRGEVQRDPSSPELDAQRLGREIFERKYTDYGLDTDRSTQVWST</sequence>
<evidence type="ECO:0000256" key="1">
    <source>
        <dbReference type="ARBA" id="ARBA00022630"/>
    </source>
</evidence>
<evidence type="ECO:0000313" key="4">
    <source>
        <dbReference type="EMBL" id="PTM59297.1"/>
    </source>
</evidence>
<organism evidence="4 5">
    <name type="scientific">Desmospora activa DSM 45169</name>
    <dbReference type="NCBI Taxonomy" id="1121389"/>
    <lineage>
        <taxon>Bacteria</taxon>
        <taxon>Bacillati</taxon>
        <taxon>Bacillota</taxon>
        <taxon>Bacilli</taxon>
        <taxon>Bacillales</taxon>
        <taxon>Thermoactinomycetaceae</taxon>
        <taxon>Desmospora</taxon>
    </lineage>
</organism>